<evidence type="ECO:0000256" key="6">
    <source>
        <dbReference type="ARBA" id="ARBA00022801"/>
    </source>
</evidence>
<sequence length="340" mass="38084">MDFILDYAGFLLRAVTVVMVVAIILAFAASAKGRGRSKEGSLHVKSLNEFYGDLKQQLQAELLDKKQFKAVNKQEADKAKHAKKQKTEQSRVFVLDFAGDIKASAADSLRHEVTALLSMAKKDDEVVLRLESTGGMVHSYGFAASQLARIRQAGIPLTICVDKVAASGGYMMACLGDKILSAPFAILGSVGVVAQLPNIHRLLKKHDIDVEILTAGEYKRTLTVLGENTEQGRKKFLEDLQTTHDLFKEFVVGYRPQLDINKVATGEIWLGTDALKLELVDQLQTSDEYLSKRAQESKVYALEYAFRKSMQERIGLAALLTTDSFLLRWWERLLQQRFWR</sequence>
<dbReference type="EMBL" id="JAUCDY010000007">
    <property type="protein sequence ID" value="MDM7858119.1"/>
    <property type="molecule type" value="Genomic_DNA"/>
</dbReference>
<evidence type="ECO:0000313" key="13">
    <source>
        <dbReference type="EMBL" id="MDM7858119.1"/>
    </source>
</evidence>
<dbReference type="InterPro" id="IPR002142">
    <property type="entry name" value="Peptidase_S49"/>
</dbReference>
<keyword evidence="4 13" id="KW-0645">Protease</keyword>
<evidence type="ECO:0000259" key="11">
    <source>
        <dbReference type="Pfam" id="PF01343"/>
    </source>
</evidence>
<dbReference type="Gene3D" id="3.90.226.10">
    <property type="entry name" value="2-enoyl-CoA Hydratase, Chain A, domain 1"/>
    <property type="match status" value="1"/>
</dbReference>
<dbReference type="RefSeq" id="WP_289410778.1">
    <property type="nucleotide sequence ID" value="NZ_JAUCDY010000007.1"/>
</dbReference>
<comment type="caution">
    <text evidence="13">The sequence shown here is derived from an EMBL/GenBank/DDBJ whole genome shotgun (WGS) entry which is preliminary data.</text>
</comment>
<evidence type="ECO:0000259" key="12">
    <source>
        <dbReference type="Pfam" id="PF08496"/>
    </source>
</evidence>
<dbReference type="PANTHER" id="PTHR42987">
    <property type="entry name" value="PEPTIDASE S49"/>
    <property type="match status" value="1"/>
</dbReference>
<protein>
    <submittedName>
        <fullName evidence="13">Protease SohB</fullName>
        <ecNumber evidence="13">3.4.21.-</ecNumber>
    </submittedName>
</protein>
<reference evidence="13 14" key="1">
    <citation type="submission" date="2023-06" db="EMBL/GenBank/DDBJ databases">
        <title>Thiopseudomonas sp. CY1220 draft genome sequence.</title>
        <authorList>
            <person name="Zhao G."/>
            <person name="An M."/>
        </authorList>
    </citation>
    <scope>NUCLEOTIDE SEQUENCE [LARGE SCALE GENOMIC DNA]</scope>
    <source>
        <strain evidence="13 14">CY1220</strain>
    </source>
</reference>
<feature type="transmembrane region" description="Helical" evidence="10">
    <location>
        <begin position="12"/>
        <end position="31"/>
    </location>
</feature>
<keyword evidence="6 13" id="KW-0378">Hydrolase</keyword>
<keyword evidence="7" id="KW-0720">Serine protease</keyword>
<feature type="domain" description="Peptidase S49" evidence="11">
    <location>
        <begin position="150"/>
        <end position="299"/>
    </location>
</feature>
<keyword evidence="14" id="KW-1185">Reference proteome</keyword>
<name>A0ABT7SRG3_9GAMM</name>
<comment type="similarity">
    <text evidence="2">Belongs to the peptidase S49 family.</text>
</comment>
<keyword evidence="3" id="KW-1003">Cell membrane</keyword>
<evidence type="ECO:0000256" key="2">
    <source>
        <dbReference type="ARBA" id="ARBA00008683"/>
    </source>
</evidence>
<dbReference type="Gene3D" id="6.20.330.10">
    <property type="match status" value="1"/>
</dbReference>
<dbReference type="CDD" id="cd07023">
    <property type="entry name" value="S49_Sppa_N_C"/>
    <property type="match status" value="1"/>
</dbReference>
<proteinExistence type="inferred from homology"/>
<evidence type="ECO:0000256" key="7">
    <source>
        <dbReference type="ARBA" id="ARBA00022825"/>
    </source>
</evidence>
<dbReference type="GO" id="GO:0006508">
    <property type="term" value="P:proteolysis"/>
    <property type="evidence" value="ECO:0007669"/>
    <property type="project" value="UniProtKB-KW"/>
</dbReference>
<dbReference type="Pfam" id="PF01343">
    <property type="entry name" value="Peptidase_S49"/>
    <property type="match status" value="1"/>
</dbReference>
<keyword evidence="9 10" id="KW-0472">Membrane</keyword>
<keyword evidence="8 10" id="KW-1133">Transmembrane helix</keyword>
<evidence type="ECO:0000256" key="10">
    <source>
        <dbReference type="SAM" id="Phobius"/>
    </source>
</evidence>
<evidence type="ECO:0000256" key="5">
    <source>
        <dbReference type="ARBA" id="ARBA00022692"/>
    </source>
</evidence>
<organism evidence="13 14">
    <name type="scientific">Thiopseudomonas acetoxidans</name>
    <dbReference type="NCBI Taxonomy" id="3041622"/>
    <lineage>
        <taxon>Bacteria</taxon>
        <taxon>Pseudomonadati</taxon>
        <taxon>Pseudomonadota</taxon>
        <taxon>Gammaproteobacteria</taxon>
        <taxon>Pseudomonadales</taxon>
        <taxon>Pseudomonadaceae</taxon>
        <taxon>Thiopseudomonas</taxon>
    </lineage>
</organism>
<evidence type="ECO:0000256" key="3">
    <source>
        <dbReference type="ARBA" id="ARBA00022475"/>
    </source>
</evidence>
<comment type="subcellular location">
    <subcellularLocation>
        <location evidence="1">Cell membrane</location>
    </subcellularLocation>
</comment>
<evidence type="ECO:0000256" key="1">
    <source>
        <dbReference type="ARBA" id="ARBA00004236"/>
    </source>
</evidence>
<dbReference type="InterPro" id="IPR047272">
    <property type="entry name" value="S49_SppA_C"/>
</dbReference>
<dbReference type="PANTHER" id="PTHR42987:SF4">
    <property type="entry name" value="PROTEASE SOHB-RELATED"/>
    <property type="match status" value="1"/>
</dbReference>
<evidence type="ECO:0000256" key="9">
    <source>
        <dbReference type="ARBA" id="ARBA00023136"/>
    </source>
</evidence>
<evidence type="ECO:0000313" key="14">
    <source>
        <dbReference type="Proteomes" id="UP001241056"/>
    </source>
</evidence>
<evidence type="ECO:0000256" key="8">
    <source>
        <dbReference type="ARBA" id="ARBA00022989"/>
    </source>
</evidence>
<dbReference type="Pfam" id="PF08496">
    <property type="entry name" value="Peptidase_S49_N"/>
    <property type="match status" value="1"/>
</dbReference>
<dbReference type="Proteomes" id="UP001241056">
    <property type="component" value="Unassembled WGS sequence"/>
</dbReference>
<feature type="domain" description="Peptidase S49 N-terminal proteobacteria" evidence="12">
    <location>
        <begin position="2"/>
        <end position="147"/>
    </location>
</feature>
<accession>A0ABT7SRG3</accession>
<dbReference type="GO" id="GO:0008233">
    <property type="term" value="F:peptidase activity"/>
    <property type="evidence" value="ECO:0007669"/>
    <property type="project" value="UniProtKB-KW"/>
</dbReference>
<dbReference type="SUPFAM" id="SSF52096">
    <property type="entry name" value="ClpP/crotonase"/>
    <property type="match status" value="1"/>
</dbReference>
<dbReference type="InterPro" id="IPR029045">
    <property type="entry name" value="ClpP/crotonase-like_dom_sf"/>
</dbReference>
<dbReference type="EC" id="3.4.21.-" evidence="13"/>
<gene>
    <name evidence="13" type="primary">sohB</name>
    <name evidence="13" type="ORF">QEZ41_07490</name>
</gene>
<evidence type="ECO:0000256" key="4">
    <source>
        <dbReference type="ARBA" id="ARBA00022670"/>
    </source>
</evidence>
<keyword evidence="5 10" id="KW-0812">Transmembrane</keyword>
<dbReference type="NCBIfam" id="NF008745">
    <property type="entry name" value="PRK11778.1"/>
    <property type="match status" value="1"/>
</dbReference>
<dbReference type="InterPro" id="IPR013703">
    <property type="entry name" value="Peptidase_S49_N_proteobac"/>
</dbReference>